<accession>A0A4Y3R5L7</accession>
<organism evidence="2 3">
    <name type="scientific">Streptomyces cacaoi</name>
    <dbReference type="NCBI Taxonomy" id="1898"/>
    <lineage>
        <taxon>Bacteria</taxon>
        <taxon>Bacillati</taxon>
        <taxon>Actinomycetota</taxon>
        <taxon>Actinomycetes</taxon>
        <taxon>Kitasatosporales</taxon>
        <taxon>Streptomycetaceae</taxon>
        <taxon>Streptomyces</taxon>
    </lineage>
</organism>
<dbReference type="AlphaFoldDB" id="A0A4Y3R5L7"/>
<keyword evidence="1" id="KW-1133">Transmembrane helix</keyword>
<feature type="transmembrane region" description="Helical" evidence="1">
    <location>
        <begin position="43"/>
        <end position="63"/>
    </location>
</feature>
<gene>
    <name evidence="2" type="ORF">SCA03_51800</name>
</gene>
<comment type="caution">
    <text evidence="2">The sequence shown here is derived from an EMBL/GenBank/DDBJ whole genome shotgun (WGS) entry which is preliminary data.</text>
</comment>
<evidence type="ECO:0000313" key="2">
    <source>
        <dbReference type="EMBL" id="GEB52629.1"/>
    </source>
</evidence>
<evidence type="ECO:0000313" key="3">
    <source>
        <dbReference type="Proteomes" id="UP000319210"/>
    </source>
</evidence>
<dbReference type="RefSeq" id="WP_141275682.1">
    <property type="nucleotide sequence ID" value="NZ_BJMM01000034.1"/>
</dbReference>
<keyword evidence="1" id="KW-0812">Transmembrane</keyword>
<sequence>MLTVGGSLGLVCLVTVASAMGHTAGSGTEGRRAAAESAAQTAHAFGAASVLAAAAVLLTACALTTPRPAKAV</sequence>
<name>A0A4Y3R5L7_STRCI</name>
<dbReference type="EMBL" id="BJMM01000034">
    <property type="protein sequence ID" value="GEB52629.1"/>
    <property type="molecule type" value="Genomic_DNA"/>
</dbReference>
<proteinExistence type="predicted"/>
<keyword evidence="3" id="KW-1185">Reference proteome</keyword>
<keyword evidence="1" id="KW-0472">Membrane</keyword>
<dbReference type="Proteomes" id="UP000319210">
    <property type="component" value="Unassembled WGS sequence"/>
</dbReference>
<protein>
    <submittedName>
        <fullName evidence="2">Uncharacterized protein</fullName>
    </submittedName>
</protein>
<reference evidence="2 3" key="1">
    <citation type="submission" date="2019-06" db="EMBL/GenBank/DDBJ databases">
        <title>Whole genome shotgun sequence of Streptomyces cacaoi subsp. cacaoi NBRC 12748.</title>
        <authorList>
            <person name="Hosoyama A."/>
            <person name="Uohara A."/>
            <person name="Ohji S."/>
            <person name="Ichikawa N."/>
        </authorList>
    </citation>
    <scope>NUCLEOTIDE SEQUENCE [LARGE SCALE GENOMIC DNA]</scope>
    <source>
        <strain evidence="2 3">NBRC 12748</strain>
    </source>
</reference>
<evidence type="ECO:0000256" key="1">
    <source>
        <dbReference type="SAM" id="Phobius"/>
    </source>
</evidence>